<dbReference type="Gene3D" id="3.20.20.370">
    <property type="entry name" value="Glycoside hydrolase/deacetylase"/>
    <property type="match status" value="1"/>
</dbReference>
<feature type="chain" id="PRO_5039691558" evidence="2">
    <location>
        <begin position="28"/>
        <end position="257"/>
    </location>
</feature>
<sequence>MKKKLKCFLFLVLNVFIIISMFNQSIKATPTEGEVKNTKGNELSDTSENENSLLKKEVYLTFDDGPSCKITDEVLNVLKENDVKATFFLIGNQIEGREEVVKRINDEGHSIGLHTFNHKYKCVYASEDKFIEEMNQCREEINRAIGISPSIIRFPGGSYKHLSKKYLKRLHDNDFKVYDWNVDSTDGMNPNLPPDKIYRKAIKVNKDLKPTIVLMHCTDLQKNTPKALPEIIKYYKEQGYEFKTIDEDTKEVYFRLS</sequence>
<keyword evidence="2" id="KW-0732">Signal</keyword>
<dbReference type="PROSITE" id="PS51677">
    <property type="entry name" value="NODB"/>
    <property type="match status" value="1"/>
</dbReference>
<feature type="signal peptide" evidence="2">
    <location>
        <begin position="1"/>
        <end position="27"/>
    </location>
</feature>
<dbReference type="GeneID" id="66302245"/>
<dbReference type="InterPro" id="IPR011330">
    <property type="entry name" value="Glyco_hydro/deAcase_b/a-brl"/>
</dbReference>
<dbReference type="Pfam" id="PF01522">
    <property type="entry name" value="Polysacc_deac_1"/>
    <property type="match status" value="1"/>
</dbReference>
<reference evidence="5" key="1">
    <citation type="submission" date="2017-03" db="EMBL/GenBank/DDBJ databases">
        <authorList>
            <person name="Falquet L."/>
            <person name="Falquet L."/>
        </authorList>
    </citation>
    <scope>NUCLEOTIDE SEQUENCE [LARGE SCALE GENOMIC DNA]</scope>
</reference>
<feature type="compositionally biased region" description="Polar residues" evidence="1">
    <location>
        <begin position="40"/>
        <end position="49"/>
    </location>
</feature>
<dbReference type="EMBL" id="LT799839">
    <property type="protein sequence ID" value="SLK20637.1"/>
    <property type="molecule type" value="Genomic_DNA"/>
</dbReference>
<organism evidence="4 5">
    <name type="scientific">Clostridium chauvoei JF4335</name>
    <dbReference type="NCBI Taxonomy" id="1351755"/>
    <lineage>
        <taxon>Bacteria</taxon>
        <taxon>Bacillati</taxon>
        <taxon>Bacillota</taxon>
        <taxon>Clostridia</taxon>
        <taxon>Eubacteriales</taxon>
        <taxon>Clostridiaceae</taxon>
        <taxon>Clostridium</taxon>
    </lineage>
</organism>
<keyword evidence="5" id="KW-1185">Reference proteome</keyword>
<evidence type="ECO:0000313" key="4">
    <source>
        <dbReference type="EMBL" id="SLK20637.1"/>
    </source>
</evidence>
<dbReference type="SUPFAM" id="SSF88713">
    <property type="entry name" value="Glycoside hydrolase/deacetylase"/>
    <property type="match status" value="1"/>
</dbReference>
<evidence type="ECO:0000259" key="3">
    <source>
        <dbReference type="PROSITE" id="PS51677"/>
    </source>
</evidence>
<feature type="domain" description="NodB homology" evidence="3">
    <location>
        <begin position="56"/>
        <end position="243"/>
    </location>
</feature>
<evidence type="ECO:0000256" key="1">
    <source>
        <dbReference type="SAM" id="MobiDB-lite"/>
    </source>
</evidence>
<dbReference type="Proteomes" id="UP000190476">
    <property type="component" value="Chromosome I"/>
</dbReference>
<dbReference type="PANTHER" id="PTHR10587">
    <property type="entry name" value="GLYCOSYL TRANSFERASE-RELATED"/>
    <property type="match status" value="1"/>
</dbReference>
<dbReference type="AlphaFoldDB" id="A0A1U6JKK1"/>
<dbReference type="OrthoDB" id="258610at2"/>
<dbReference type="PANTHER" id="PTHR10587:SF125">
    <property type="entry name" value="POLYSACCHARIDE DEACETYLASE YHEN-RELATED"/>
    <property type="match status" value="1"/>
</dbReference>
<dbReference type="CDD" id="cd10944">
    <property type="entry name" value="CE4_SmPgdA_like"/>
    <property type="match status" value="1"/>
</dbReference>
<protein>
    <submittedName>
        <fullName evidence="4">Putative Polysaccharide deacetylase</fullName>
    </submittedName>
</protein>
<dbReference type="InterPro" id="IPR050248">
    <property type="entry name" value="Polysacc_deacetylase_ArnD"/>
</dbReference>
<dbReference type="GO" id="GO:0005975">
    <property type="term" value="P:carbohydrate metabolic process"/>
    <property type="evidence" value="ECO:0007669"/>
    <property type="project" value="InterPro"/>
</dbReference>
<name>A0A1U6JKK1_9CLOT</name>
<accession>A0A1U6JKK1</accession>
<proteinExistence type="predicted"/>
<dbReference type="InterPro" id="IPR002509">
    <property type="entry name" value="NODB_dom"/>
</dbReference>
<feature type="region of interest" description="Disordered" evidence="1">
    <location>
        <begin position="30"/>
        <end position="49"/>
    </location>
</feature>
<dbReference type="GO" id="GO:0016810">
    <property type="term" value="F:hydrolase activity, acting on carbon-nitrogen (but not peptide) bonds"/>
    <property type="evidence" value="ECO:0007669"/>
    <property type="project" value="InterPro"/>
</dbReference>
<dbReference type="RefSeq" id="WP_079481518.1">
    <property type="nucleotide sequence ID" value="NZ_CBML010000006.1"/>
</dbReference>
<evidence type="ECO:0000313" key="5">
    <source>
        <dbReference type="Proteomes" id="UP000190476"/>
    </source>
</evidence>
<evidence type="ECO:0000256" key="2">
    <source>
        <dbReference type="SAM" id="SignalP"/>
    </source>
</evidence>
<dbReference type="STRING" id="1351755.CCH01_19300"/>
<gene>
    <name evidence="4" type="ORF">CCH01_19300</name>
</gene>